<organism evidence="1 2">
    <name type="scientific">Lophiotrema nucula</name>
    <dbReference type="NCBI Taxonomy" id="690887"/>
    <lineage>
        <taxon>Eukaryota</taxon>
        <taxon>Fungi</taxon>
        <taxon>Dikarya</taxon>
        <taxon>Ascomycota</taxon>
        <taxon>Pezizomycotina</taxon>
        <taxon>Dothideomycetes</taxon>
        <taxon>Pleosporomycetidae</taxon>
        <taxon>Pleosporales</taxon>
        <taxon>Lophiotremataceae</taxon>
        <taxon>Lophiotrema</taxon>
    </lineage>
</organism>
<dbReference type="PANTHER" id="PTHR24148">
    <property type="entry name" value="ANKYRIN REPEAT DOMAIN-CONTAINING PROTEIN 39 HOMOLOG-RELATED"/>
    <property type="match status" value="1"/>
</dbReference>
<sequence length="335" mass="38754">MSFVSGILTRRRRYQVEKPREPLFVVMSCNLNLEIDYNQVQASDVRDRVFALMGLCSDVDEFEMFPDYSISAERVYEILARRFLEQGYIDNLAHCQFPHNLGSNTLPTWVPDWSMHIRFPMTGYHSEARASGTRTQSKPITSLDPKAVTLEGVLVDTISEVGNEWDPNWLEDVDPDAALRYLTDIWRFRTLSQRLREASTLFDCARLAIADRYRWKDEEFPHWLGVIWPDALASLTRSDQLEAEFYNLRYARRYVALIKRLHSRRPFISESGWVGLAPSHGKQGDKIVIFLGGKTAYIVRAREASTYTVIGEAYVHGIMYGEFMTDDVQVELFNL</sequence>
<reference evidence="1" key="1">
    <citation type="journal article" date="2020" name="Stud. Mycol.">
        <title>101 Dothideomycetes genomes: a test case for predicting lifestyles and emergence of pathogens.</title>
        <authorList>
            <person name="Haridas S."/>
            <person name="Albert R."/>
            <person name="Binder M."/>
            <person name="Bloem J."/>
            <person name="Labutti K."/>
            <person name="Salamov A."/>
            <person name="Andreopoulos B."/>
            <person name="Baker S."/>
            <person name="Barry K."/>
            <person name="Bills G."/>
            <person name="Bluhm B."/>
            <person name="Cannon C."/>
            <person name="Castanera R."/>
            <person name="Culley D."/>
            <person name="Daum C."/>
            <person name="Ezra D."/>
            <person name="Gonzalez J."/>
            <person name="Henrissat B."/>
            <person name="Kuo A."/>
            <person name="Liang C."/>
            <person name="Lipzen A."/>
            <person name="Lutzoni F."/>
            <person name="Magnuson J."/>
            <person name="Mondo S."/>
            <person name="Nolan M."/>
            <person name="Ohm R."/>
            <person name="Pangilinan J."/>
            <person name="Park H.-J."/>
            <person name="Ramirez L."/>
            <person name="Alfaro M."/>
            <person name="Sun H."/>
            <person name="Tritt A."/>
            <person name="Yoshinaga Y."/>
            <person name="Zwiers L.-H."/>
            <person name="Turgeon B."/>
            <person name="Goodwin S."/>
            <person name="Spatafora J."/>
            <person name="Crous P."/>
            <person name="Grigoriev I."/>
        </authorList>
    </citation>
    <scope>NUCLEOTIDE SEQUENCE</scope>
    <source>
        <strain evidence="1">CBS 627.86</strain>
    </source>
</reference>
<dbReference type="EMBL" id="ML977344">
    <property type="protein sequence ID" value="KAF2108984.1"/>
    <property type="molecule type" value="Genomic_DNA"/>
</dbReference>
<evidence type="ECO:0000313" key="1">
    <source>
        <dbReference type="EMBL" id="KAF2108984.1"/>
    </source>
</evidence>
<dbReference type="PANTHER" id="PTHR24148:SF64">
    <property type="entry name" value="HETEROKARYON INCOMPATIBILITY DOMAIN-CONTAINING PROTEIN"/>
    <property type="match status" value="1"/>
</dbReference>
<gene>
    <name evidence="1" type="ORF">BDV96DRAFT_586328</name>
</gene>
<dbReference type="Proteomes" id="UP000799770">
    <property type="component" value="Unassembled WGS sequence"/>
</dbReference>
<accession>A0A6A5YQK1</accession>
<name>A0A6A5YQK1_9PLEO</name>
<proteinExistence type="predicted"/>
<feature type="non-terminal residue" evidence="1">
    <location>
        <position position="335"/>
    </location>
</feature>
<dbReference type="OrthoDB" id="3553147at2759"/>
<evidence type="ECO:0000313" key="2">
    <source>
        <dbReference type="Proteomes" id="UP000799770"/>
    </source>
</evidence>
<dbReference type="Pfam" id="PF26639">
    <property type="entry name" value="Het-6_barrel"/>
    <property type="match status" value="1"/>
</dbReference>
<dbReference type="InterPro" id="IPR052895">
    <property type="entry name" value="HetReg/Transcr_Mod"/>
</dbReference>
<protein>
    <recommendedName>
        <fullName evidence="3">Heterokaryon incompatibility protein-domain-containing protein</fullName>
    </recommendedName>
</protein>
<dbReference type="AlphaFoldDB" id="A0A6A5YQK1"/>
<keyword evidence="2" id="KW-1185">Reference proteome</keyword>
<evidence type="ECO:0008006" key="3">
    <source>
        <dbReference type="Google" id="ProtNLM"/>
    </source>
</evidence>